<organism evidence="1 2">
    <name type="scientific">Lampropedia aestuarii</name>
    <dbReference type="NCBI Taxonomy" id="2562762"/>
    <lineage>
        <taxon>Bacteria</taxon>
        <taxon>Pseudomonadati</taxon>
        <taxon>Pseudomonadota</taxon>
        <taxon>Betaproteobacteria</taxon>
        <taxon>Burkholderiales</taxon>
        <taxon>Comamonadaceae</taxon>
        <taxon>Lampropedia</taxon>
    </lineage>
</organism>
<dbReference type="AlphaFoldDB" id="A0A4S5BSR0"/>
<dbReference type="NCBIfam" id="NF038336">
    <property type="entry name" value="YjiT_fam"/>
    <property type="match status" value="1"/>
</dbReference>
<dbReference type="InterPro" id="IPR047879">
    <property type="entry name" value="YjiT"/>
</dbReference>
<protein>
    <submittedName>
        <fullName evidence="1">Uncharacterized protein</fullName>
    </submittedName>
</protein>
<sequence length="1074" mass="119928">MLKRSGPLDIALGSTPVCGALALFAAEWYRREYQRSDGWSWDPVFFGVNFYADPQARERLITSGLQKYWSRPVHRFDSDRRDFLGSLFGEGGLPFQLLREPGSPFQLLLKRLVQNHERAQQLGASMVEQVQGEVERLNLPQAFSRPVSLQMFAEMTNELVALVRDYGLDAVSDPVQMLTDSQPRWREQFPLPLDHQTGKDLLNGLLKTATIELKHQGARDAVMRLDCTHFWSEHRPERLLALISMPEKVRFILQTPPIAMRFDLTIVEGDEVLANLGPGYAFVNGLVAEVKLRQTKCEVLRRRPKARLYLAASVGGSVIARLPIANAPVLVEEQPMSLARDGGRWQLCGQASFSTASQEVMLVLPADCSPAQVSIEGELVAEVRQGPLCLGLQSVMLSGVGQALVRSDECYRIAVGQQQLQAAAIELEGQVVDWHSNPSLTFLGLPRVPDALQRAGAKLFIGGVAIEDAHPQELLGSQYAVVRDRDGHALMRRKVGILPTDLRIEFTAGETAGQATVAIHTQRACGTRIVSARLDARKATPPASGWTKWHLSCEGVPPPTFLLQLEPSLLGDPIHLELPFPALGCMLFDAEGDPVEKTLSLDQLLGTRLFLFGHPSVPKQFDIEFRLSGYAARNAHYAWSHKVLNQPVEVSVFSLRDHIEDLLSLQTGIDQEVQLNVKGNGRSVQYLIRRHSAVMKYEQNRERVVLESSALREGAYPEPALMLLHNPSLPARALKPLLSEGVITGEYEVLSEVAKDGPWLVVPQKDSAMSFRPCLVLGNWQKPQEAESESLELITTLEQASTTFYPGQKSCPFVPVLDSMASNLQHSGWDFFQQLDSNFSYLPMPIFEAWKALVRHPQALAVAFFKFRMRPNLIARLEKEFSVFKELMLISALKDAAKQYLAYQLALEVEAGVAQSKLEQMLSRLALSFPAFGANAQAFVAGKSMGAETRLPAAVCSFAHNDWYQELIRDHAEDRWPEHAGPDLERWHSQLPTPLLLIREQSGFRHAVMYLPIFSAAVAAGRVKFGDIFSHTGDTIFFLRKIRDFDTKWFNAMYEYSLSRFLSEQEQALEEAAA</sequence>
<dbReference type="Proteomes" id="UP000306236">
    <property type="component" value="Unassembled WGS sequence"/>
</dbReference>
<dbReference type="OrthoDB" id="5494042at2"/>
<name>A0A4S5BSR0_9BURK</name>
<dbReference type="EMBL" id="SSWX01000008">
    <property type="protein sequence ID" value="THJ34015.1"/>
    <property type="molecule type" value="Genomic_DNA"/>
</dbReference>
<evidence type="ECO:0000313" key="2">
    <source>
        <dbReference type="Proteomes" id="UP000306236"/>
    </source>
</evidence>
<gene>
    <name evidence="1" type="ORF">E8K88_07940</name>
</gene>
<accession>A0A4S5BSR0</accession>
<evidence type="ECO:0000313" key="1">
    <source>
        <dbReference type="EMBL" id="THJ34015.1"/>
    </source>
</evidence>
<comment type="caution">
    <text evidence="1">The sequence shown here is derived from an EMBL/GenBank/DDBJ whole genome shotgun (WGS) entry which is preliminary data.</text>
</comment>
<keyword evidence="2" id="KW-1185">Reference proteome</keyword>
<proteinExistence type="predicted"/>
<reference evidence="1 2" key="1">
    <citation type="submission" date="2019-04" db="EMBL/GenBank/DDBJ databases">
        <title>Lampropedia sp YIM MLB12 draf genome.</title>
        <authorList>
            <person name="Wang Y.-X."/>
        </authorList>
    </citation>
    <scope>NUCLEOTIDE SEQUENCE [LARGE SCALE GENOMIC DNA]</scope>
    <source>
        <strain evidence="1 2">YIM MLB12</strain>
    </source>
</reference>